<gene>
    <name evidence="5" type="ORF">MNBD_ALPHA02-2048</name>
</gene>
<dbReference type="CDD" id="cd02440">
    <property type="entry name" value="AdoMet_MTases"/>
    <property type="match status" value="1"/>
</dbReference>
<keyword evidence="2 5" id="KW-0808">Transferase</keyword>
<dbReference type="Gene3D" id="3.40.50.150">
    <property type="entry name" value="Vaccinia Virus protein VP39"/>
    <property type="match status" value="1"/>
</dbReference>
<name>A0A3B0R547_9ZZZZ</name>
<dbReference type="EC" id="2.1.1.201" evidence="5"/>
<dbReference type="EMBL" id="UOED01000014">
    <property type="protein sequence ID" value="VAV86727.1"/>
    <property type="molecule type" value="Genomic_DNA"/>
</dbReference>
<evidence type="ECO:0000256" key="2">
    <source>
        <dbReference type="ARBA" id="ARBA00022679"/>
    </source>
</evidence>
<sequence>MGQWFMLPGMIKDNSQETTHFGFKTVNKDSKQGLVRNVFDSVAQKYDIMNDVMSGGLHRLWKDDMIRVMRPTAGMKLLDVAGGTGDIAFRFLEAANRRQKDGDSPAEVTVCDINASMLEVGRDRAIDRGILHHIEWVCGNAESLSFPDNSFDAYSIAFGIRNVTNIDKALAEAYRVLKPGGRFLCLEFSKLDMPLLSDLYDSYSFHILPRFGQMITGDKESYQYLVESIRQFPPQEAFKKLIEDAGFQRVTYRNMTGGVVALHSGWKI</sequence>
<evidence type="ECO:0000256" key="1">
    <source>
        <dbReference type="ARBA" id="ARBA00022603"/>
    </source>
</evidence>
<dbReference type="InterPro" id="IPR023576">
    <property type="entry name" value="UbiE/COQ5_MeTrFase_CS"/>
</dbReference>
<proteinExistence type="inferred from homology"/>
<dbReference type="HAMAP" id="MF_01813">
    <property type="entry name" value="MenG_UbiE_methyltr"/>
    <property type="match status" value="1"/>
</dbReference>
<dbReference type="GO" id="GO:0032259">
    <property type="term" value="P:methylation"/>
    <property type="evidence" value="ECO:0007669"/>
    <property type="project" value="UniProtKB-KW"/>
</dbReference>
<dbReference type="PANTHER" id="PTHR43591:SF24">
    <property type="entry name" value="2-METHOXY-6-POLYPRENYL-1,4-BENZOQUINOL METHYLASE, MITOCHONDRIAL"/>
    <property type="match status" value="1"/>
</dbReference>
<dbReference type="FunFam" id="3.40.50.150:FF:000064">
    <property type="entry name" value="2-methoxy-6-polyprenyl-1,4-benzoquinol methylase, mitochondrial"/>
    <property type="match status" value="1"/>
</dbReference>
<keyword evidence="3" id="KW-0831">Ubiquinone biosynthesis</keyword>
<dbReference type="InterPro" id="IPR029063">
    <property type="entry name" value="SAM-dependent_MTases_sf"/>
</dbReference>
<dbReference type="PANTHER" id="PTHR43591">
    <property type="entry name" value="METHYLTRANSFERASE"/>
    <property type="match status" value="1"/>
</dbReference>
<keyword evidence="1 5" id="KW-0489">Methyltransferase</keyword>
<evidence type="ECO:0000256" key="4">
    <source>
        <dbReference type="ARBA" id="ARBA00022691"/>
    </source>
</evidence>
<dbReference type="AlphaFoldDB" id="A0A3B0R547"/>
<dbReference type="InterPro" id="IPR004033">
    <property type="entry name" value="UbiE/COQ5_MeTrFase"/>
</dbReference>
<dbReference type="Pfam" id="PF01209">
    <property type="entry name" value="Ubie_methyltran"/>
    <property type="match status" value="1"/>
</dbReference>
<keyword evidence="4" id="KW-0949">S-adenosyl-L-methionine</keyword>
<dbReference type="PROSITE" id="PS01184">
    <property type="entry name" value="UBIE_2"/>
    <property type="match status" value="1"/>
</dbReference>
<reference evidence="5" key="1">
    <citation type="submission" date="2018-06" db="EMBL/GenBank/DDBJ databases">
        <authorList>
            <person name="Zhirakovskaya E."/>
        </authorList>
    </citation>
    <scope>NUCLEOTIDE SEQUENCE</scope>
</reference>
<evidence type="ECO:0000313" key="5">
    <source>
        <dbReference type="EMBL" id="VAV86727.1"/>
    </source>
</evidence>
<dbReference type="NCBIfam" id="NF001242">
    <property type="entry name" value="PRK00216.1-3"/>
    <property type="match status" value="1"/>
</dbReference>
<dbReference type="NCBIfam" id="TIGR01934">
    <property type="entry name" value="MenG_MenH_UbiE"/>
    <property type="match status" value="1"/>
</dbReference>
<protein>
    <submittedName>
        <fullName evidence="5">2-methoxy-6-polyprenyl-1,4-benzoquinol methylase</fullName>
        <ecNumber evidence="5">2.1.1.201</ecNumber>
    </submittedName>
</protein>
<dbReference type="SUPFAM" id="SSF53335">
    <property type="entry name" value="S-adenosyl-L-methionine-dependent methyltransferases"/>
    <property type="match status" value="1"/>
</dbReference>
<dbReference type="PROSITE" id="PS51608">
    <property type="entry name" value="SAM_MT_UBIE"/>
    <property type="match status" value="1"/>
</dbReference>
<dbReference type="PROSITE" id="PS01183">
    <property type="entry name" value="UBIE_1"/>
    <property type="match status" value="1"/>
</dbReference>
<evidence type="ECO:0000256" key="3">
    <source>
        <dbReference type="ARBA" id="ARBA00022688"/>
    </source>
</evidence>
<organism evidence="5">
    <name type="scientific">hydrothermal vent metagenome</name>
    <dbReference type="NCBI Taxonomy" id="652676"/>
    <lineage>
        <taxon>unclassified sequences</taxon>
        <taxon>metagenomes</taxon>
        <taxon>ecological metagenomes</taxon>
    </lineage>
</organism>
<accession>A0A3B0R547</accession>
<dbReference type="GO" id="GO:0008425">
    <property type="term" value="F:2-methoxy-6-polyprenyl-1,4-benzoquinol methyltransferase activity"/>
    <property type="evidence" value="ECO:0007669"/>
    <property type="project" value="UniProtKB-EC"/>
</dbReference>
<dbReference type="NCBIfam" id="NF001244">
    <property type="entry name" value="PRK00216.1-5"/>
    <property type="match status" value="1"/>
</dbReference>